<dbReference type="Pfam" id="PF07690">
    <property type="entry name" value="MFS_1"/>
    <property type="match status" value="1"/>
</dbReference>
<keyword evidence="2" id="KW-0813">Transport</keyword>
<feature type="transmembrane region" description="Helical" evidence="7">
    <location>
        <begin position="139"/>
        <end position="158"/>
    </location>
</feature>
<feature type="transmembrane region" description="Helical" evidence="7">
    <location>
        <begin position="42"/>
        <end position="62"/>
    </location>
</feature>
<dbReference type="InterPro" id="IPR011701">
    <property type="entry name" value="MFS"/>
</dbReference>
<organism evidence="9 10">
    <name type="scientific">Salinicoccus sesuvii</name>
    <dbReference type="NCBI Taxonomy" id="868281"/>
    <lineage>
        <taxon>Bacteria</taxon>
        <taxon>Bacillati</taxon>
        <taxon>Bacillota</taxon>
        <taxon>Bacilli</taxon>
        <taxon>Bacillales</taxon>
        <taxon>Staphylococcaceae</taxon>
        <taxon>Salinicoccus</taxon>
    </lineage>
</organism>
<dbReference type="CDD" id="cd06173">
    <property type="entry name" value="MFS_MefA_like"/>
    <property type="match status" value="1"/>
</dbReference>
<feature type="transmembrane region" description="Helical" evidence="7">
    <location>
        <begin position="164"/>
        <end position="183"/>
    </location>
</feature>
<evidence type="ECO:0000256" key="2">
    <source>
        <dbReference type="ARBA" id="ARBA00022448"/>
    </source>
</evidence>
<dbReference type="RefSeq" id="WP_380654283.1">
    <property type="nucleotide sequence ID" value="NZ_JBHRVQ010000001.1"/>
</dbReference>
<keyword evidence="6 7" id="KW-0472">Membrane</keyword>
<keyword evidence="5 7" id="KW-1133">Transmembrane helix</keyword>
<comment type="caution">
    <text evidence="9">The sequence shown here is derived from an EMBL/GenBank/DDBJ whole genome shotgun (WGS) entry which is preliminary data.</text>
</comment>
<evidence type="ECO:0000256" key="1">
    <source>
        <dbReference type="ARBA" id="ARBA00004651"/>
    </source>
</evidence>
<sequence>MSSYLRFKHAFLLLLSVGVSNLGAWIYLIALNLMVLDMTGSVLAISLLYIMMPIAALCTNFWSGSFIDRLNKRTIMIFLNLIRASLVFFLPHMDSIIFIYVLVFVINIAVSIFEPTSMVYMTELIPKEDRIRFNALRNFINSSGFILGPSIAGFLFIIGSPETAIKINAVVLVISTLFLLCLPSINSVEEDTEKIGFTQVVKDWAAVVTFVRANLYTGLMYFFFNMMIVFMTALDSLEAAFATTVLLLSESQYGFLVSVAGIGVISGSLTIAALGNRISTRLMISFGAFTTPIGYMIFGYSQNFIWAAIGFFILTFALSFANTGFLTFYQNSVSTSIMGRFLSMFGMVEALMIIVFTVTLGMAADQFDIRLVYIIGTFSFLFLGIIVNILAMLRSDYLKEGS</sequence>
<keyword evidence="3" id="KW-1003">Cell membrane</keyword>
<dbReference type="PANTHER" id="PTHR43266">
    <property type="entry name" value="MACROLIDE-EFFLUX PROTEIN"/>
    <property type="match status" value="1"/>
</dbReference>
<dbReference type="Proteomes" id="UP001595637">
    <property type="component" value="Unassembled WGS sequence"/>
</dbReference>
<evidence type="ECO:0000256" key="7">
    <source>
        <dbReference type="SAM" id="Phobius"/>
    </source>
</evidence>
<feature type="transmembrane region" description="Helical" evidence="7">
    <location>
        <begin position="341"/>
        <end position="364"/>
    </location>
</feature>
<evidence type="ECO:0000313" key="9">
    <source>
        <dbReference type="EMBL" id="MFC3388584.1"/>
    </source>
</evidence>
<comment type="subcellular location">
    <subcellularLocation>
        <location evidence="1">Cell membrane</location>
        <topology evidence="1">Multi-pass membrane protein</topology>
    </subcellularLocation>
</comment>
<evidence type="ECO:0000256" key="6">
    <source>
        <dbReference type="ARBA" id="ARBA00023136"/>
    </source>
</evidence>
<gene>
    <name evidence="9" type="ORF">ACFOEO_08380</name>
</gene>
<feature type="transmembrane region" description="Helical" evidence="7">
    <location>
        <begin position="370"/>
        <end position="393"/>
    </location>
</feature>
<evidence type="ECO:0000256" key="3">
    <source>
        <dbReference type="ARBA" id="ARBA00022475"/>
    </source>
</evidence>
<accession>A0ABV7N6R3</accession>
<feature type="transmembrane region" description="Helical" evidence="7">
    <location>
        <begin position="253"/>
        <end position="275"/>
    </location>
</feature>
<feature type="transmembrane region" description="Helical" evidence="7">
    <location>
        <begin position="12"/>
        <end position="36"/>
    </location>
</feature>
<proteinExistence type="predicted"/>
<keyword evidence="4 7" id="KW-0812">Transmembrane</keyword>
<feature type="transmembrane region" description="Helical" evidence="7">
    <location>
        <begin position="304"/>
        <end position="329"/>
    </location>
</feature>
<dbReference type="InterPro" id="IPR020846">
    <property type="entry name" value="MFS_dom"/>
</dbReference>
<feature type="transmembrane region" description="Helical" evidence="7">
    <location>
        <begin position="74"/>
        <end position="91"/>
    </location>
</feature>
<name>A0ABV7N6R3_9STAP</name>
<evidence type="ECO:0000256" key="5">
    <source>
        <dbReference type="ARBA" id="ARBA00022989"/>
    </source>
</evidence>
<keyword evidence="10" id="KW-1185">Reference proteome</keyword>
<dbReference type="PANTHER" id="PTHR43266:SF2">
    <property type="entry name" value="MAJOR FACILITATOR SUPERFAMILY (MFS) PROFILE DOMAIN-CONTAINING PROTEIN"/>
    <property type="match status" value="1"/>
</dbReference>
<dbReference type="SUPFAM" id="SSF103473">
    <property type="entry name" value="MFS general substrate transporter"/>
    <property type="match status" value="1"/>
</dbReference>
<dbReference type="PROSITE" id="PS50850">
    <property type="entry name" value="MFS"/>
    <property type="match status" value="1"/>
</dbReference>
<evidence type="ECO:0000313" key="10">
    <source>
        <dbReference type="Proteomes" id="UP001595637"/>
    </source>
</evidence>
<reference evidence="10" key="1">
    <citation type="journal article" date="2019" name="Int. J. Syst. Evol. Microbiol.">
        <title>The Global Catalogue of Microorganisms (GCM) 10K type strain sequencing project: providing services to taxonomists for standard genome sequencing and annotation.</title>
        <authorList>
            <consortium name="The Broad Institute Genomics Platform"/>
            <consortium name="The Broad Institute Genome Sequencing Center for Infectious Disease"/>
            <person name="Wu L."/>
            <person name="Ma J."/>
        </authorList>
    </citation>
    <scope>NUCLEOTIDE SEQUENCE [LARGE SCALE GENOMIC DNA]</scope>
    <source>
        <strain evidence="10">CCM 7756</strain>
    </source>
</reference>
<dbReference type="InterPro" id="IPR036259">
    <property type="entry name" value="MFS_trans_sf"/>
</dbReference>
<feature type="transmembrane region" description="Helical" evidence="7">
    <location>
        <begin position="204"/>
        <end position="233"/>
    </location>
</feature>
<protein>
    <submittedName>
        <fullName evidence="9">MFS transporter</fullName>
    </submittedName>
</protein>
<feature type="domain" description="Major facilitator superfamily (MFS) profile" evidence="8">
    <location>
        <begin position="9"/>
        <end position="402"/>
    </location>
</feature>
<dbReference type="EMBL" id="JBHRVQ010000001">
    <property type="protein sequence ID" value="MFC3388584.1"/>
    <property type="molecule type" value="Genomic_DNA"/>
</dbReference>
<feature type="transmembrane region" description="Helical" evidence="7">
    <location>
        <begin position="282"/>
        <end position="298"/>
    </location>
</feature>
<evidence type="ECO:0000256" key="4">
    <source>
        <dbReference type="ARBA" id="ARBA00022692"/>
    </source>
</evidence>
<feature type="transmembrane region" description="Helical" evidence="7">
    <location>
        <begin position="97"/>
        <end position="119"/>
    </location>
</feature>
<evidence type="ECO:0000259" key="8">
    <source>
        <dbReference type="PROSITE" id="PS50850"/>
    </source>
</evidence>
<dbReference type="Gene3D" id="1.20.1250.20">
    <property type="entry name" value="MFS general substrate transporter like domains"/>
    <property type="match status" value="1"/>
</dbReference>